<comment type="catalytic activity">
    <reaction evidence="1">
        <text>Hydrolysis of terminal non-reducing N-acetyl-D-hexosamine residues in N-acetyl-beta-D-hexosaminides.</text>
        <dbReference type="EC" id="3.2.1.52"/>
    </reaction>
</comment>
<dbReference type="EMBL" id="BMYF01000001">
    <property type="protein sequence ID" value="GHB25400.1"/>
    <property type="molecule type" value="Genomic_DNA"/>
</dbReference>
<reference evidence="9" key="2">
    <citation type="submission" date="2020-09" db="EMBL/GenBank/DDBJ databases">
        <authorList>
            <person name="Sun Q."/>
            <person name="Kim S."/>
        </authorList>
    </citation>
    <scope>NUCLEOTIDE SEQUENCE</scope>
    <source>
        <strain evidence="9">KCTC 23224</strain>
    </source>
</reference>
<dbReference type="GO" id="GO:0016020">
    <property type="term" value="C:membrane"/>
    <property type="evidence" value="ECO:0007669"/>
    <property type="project" value="TreeGrafter"/>
</dbReference>
<evidence type="ECO:0000256" key="4">
    <source>
        <dbReference type="ARBA" id="ARBA00022801"/>
    </source>
</evidence>
<accession>A0A8J3G424</accession>
<feature type="domain" description="Beta-hexosaminidase bacterial type N-terminal" evidence="8">
    <location>
        <begin position="34"/>
        <end position="157"/>
    </location>
</feature>
<feature type="domain" description="Glycoside hydrolase family 20 catalytic" evidence="7">
    <location>
        <begin position="160"/>
        <end position="345"/>
    </location>
</feature>
<dbReference type="EC" id="3.2.1.52" evidence="3"/>
<evidence type="ECO:0000259" key="7">
    <source>
        <dbReference type="Pfam" id="PF00728"/>
    </source>
</evidence>
<dbReference type="PRINTS" id="PR00738">
    <property type="entry name" value="GLHYDRLASE20"/>
</dbReference>
<dbReference type="Gene3D" id="3.20.20.80">
    <property type="entry name" value="Glycosidases"/>
    <property type="match status" value="1"/>
</dbReference>
<keyword evidence="10" id="KW-1185">Reference proteome</keyword>
<evidence type="ECO:0000256" key="3">
    <source>
        <dbReference type="ARBA" id="ARBA00012663"/>
    </source>
</evidence>
<sequence length="532" mass="59791">MNSLVKDYIFIVGFVALMVTSCTDKVVEVSLEKHAIIPVPVQVMTSSSDFLLEKSVKITVKEEIDFFGNQLKTIIQETTGLQLMVQNETATKAIELKIDASFAPVREAYKIEIQSDKIQLIGSDEAGLFYAIQTFKQLLDGVDGKNILIQGGLIEDYPEYAYRGMMLDVARHFFPLADVKHLIDQLAIYKINHLHLHLSDDQGWRVEIKSWPLLTTIGGANEVGGGDGGYYTQEEYQELVSYAAKNFITIVPEIDMPGHTNAALNAYGILNPGIEVPNETAVPIDWSVFGLESDSLATPYHTGIDVGFSTLDIHSEITYQFVEDVIREIAAITPGPYLHIGGDETLIVPMEDYVYFIERAQDLVTKYGKITMGWDEVAHAKLLPSSVAQYWAKAENALLAIDQGAKVLMSPAVRTYLDMKYDSTTNIGLKWAAFIELDDAYNWDPTTLHEGIHRKDILGVEAPLWTETIETRADIEYMTFPRLAAIAEIAWSPAFNRNWEDFSRRISAHGRTWERKGINFYKSPKVKWAFPD</sequence>
<keyword evidence="4" id="KW-0378">Hydrolase</keyword>
<dbReference type="SUPFAM" id="SSF55545">
    <property type="entry name" value="beta-N-acetylhexosaminidase-like domain"/>
    <property type="match status" value="1"/>
</dbReference>
<comment type="caution">
    <text evidence="9">The sequence shown here is derived from an EMBL/GenBank/DDBJ whole genome shotgun (WGS) entry which is preliminary data.</text>
</comment>
<reference evidence="9" key="1">
    <citation type="journal article" date="2014" name="Int. J. Syst. Evol. Microbiol.">
        <title>Complete genome sequence of Corynebacterium casei LMG S-19264T (=DSM 44701T), isolated from a smear-ripened cheese.</title>
        <authorList>
            <consortium name="US DOE Joint Genome Institute (JGI-PGF)"/>
            <person name="Walter F."/>
            <person name="Albersmeier A."/>
            <person name="Kalinowski J."/>
            <person name="Ruckert C."/>
        </authorList>
    </citation>
    <scope>NUCLEOTIDE SEQUENCE</scope>
    <source>
        <strain evidence="9">KCTC 23224</strain>
    </source>
</reference>
<dbReference type="GO" id="GO:0030203">
    <property type="term" value="P:glycosaminoglycan metabolic process"/>
    <property type="evidence" value="ECO:0007669"/>
    <property type="project" value="TreeGrafter"/>
</dbReference>
<dbReference type="AlphaFoldDB" id="A0A8J3G424"/>
<evidence type="ECO:0000256" key="2">
    <source>
        <dbReference type="ARBA" id="ARBA00006285"/>
    </source>
</evidence>
<evidence type="ECO:0000313" key="9">
    <source>
        <dbReference type="EMBL" id="GHB25400.1"/>
    </source>
</evidence>
<dbReference type="RefSeq" id="WP_189578618.1">
    <property type="nucleotide sequence ID" value="NZ_BMYF01000001.1"/>
</dbReference>
<dbReference type="PANTHER" id="PTHR22600">
    <property type="entry name" value="BETA-HEXOSAMINIDASE"/>
    <property type="match status" value="1"/>
</dbReference>
<evidence type="ECO:0000259" key="8">
    <source>
        <dbReference type="Pfam" id="PF02838"/>
    </source>
</evidence>
<gene>
    <name evidence="9" type="ORF">GCM10008106_02710</name>
</gene>
<keyword evidence="5" id="KW-0326">Glycosidase</keyword>
<dbReference type="SUPFAM" id="SSF51445">
    <property type="entry name" value="(Trans)glycosidases"/>
    <property type="match status" value="1"/>
</dbReference>
<dbReference type="PANTHER" id="PTHR22600:SF57">
    <property type="entry name" value="BETA-N-ACETYLHEXOSAMINIDASE"/>
    <property type="match status" value="1"/>
</dbReference>
<proteinExistence type="inferred from homology"/>
<dbReference type="Pfam" id="PF02838">
    <property type="entry name" value="Glyco_hydro_20b"/>
    <property type="match status" value="1"/>
</dbReference>
<evidence type="ECO:0000313" key="10">
    <source>
        <dbReference type="Proteomes" id="UP000642809"/>
    </source>
</evidence>
<evidence type="ECO:0000256" key="6">
    <source>
        <dbReference type="PIRSR" id="PIRSR625705-1"/>
    </source>
</evidence>
<comment type="similarity">
    <text evidence="2">Belongs to the glycosyl hydrolase 20 family.</text>
</comment>
<feature type="domain" description="Glycoside hydrolase family 20 catalytic" evidence="7">
    <location>
        <begin position="354"/>
        <end position="493"/>
    </location>
</feature>
<evidence type="ECO:0000256" key="5">
    <source>
        <dbReference type="ARBA" id="ARBA00023295"/>
    </source>
</evidence>
<evidence type="ECO:0000256" key="1">
    <source>
        <dbReference type="ARBA" id="ARBA00001231"/>
    </source>
</evidence>
<dbReference type="Pfam" id="PF00728">
    <property type="entry name" value="Glyco_hydro_20"/>
    <property type="match status" value="2"/>
</dbReference>
<dbReference type="GO" id="GO:0005975">
    <property type="term" value="P:carbohydrate metabolic process"/>
    <property type="evidence" value="ECO:0007669"/>
    <property type="project" value="InterPro"/>
</dbReference>
<dbReference type="Gene3D" id="3.30.379.10">
    <property type="entry name" value="Chitobiase/beta-hexosaminidase domain 2-like"/>
    <property type="match status" value="1"/>
</dbReference>
<dbReference type="InterPro" id="IPR017853">
    <property type="entry name" value="GH"/>
</dbReference>
<feature type="active site" description="Proton donor" evidence="6">
    <location>
        <position position="344"/>
    </location>
</feature>
<protein>
    <recommendedName>
        <fullName evidence="3">beta-N-acetylhexosaminidase</fullName>
        <ecNumber evidence="3">3.2.1.52</ecNumber>
    </recommendedName>
</protein>
<name>A0A8J3G424_9BACT</name>
<dbReference type="InterPro" id="IPR015882">
    <property type="entry name" value="HEX_bac_N"/>
</dbReference>
<dbReference type="InterPro" id="IPR029018">
    <property type="entry name" value="Hex-like_dom2"/>
</dbReference>
<dbReference type="InterPro" id="IPR025705">
    <property type="entry name" value="Beta_hexosaminidase_sua/sub"/>
</dbReference>
<dbReference type="Proteomes" id="UP000642809">
    <property type="component" value="Unassembled WGS sequence"/>
</dbReference>
<dbReference type="InterPro" id="IPR015883">
    <property type="entry name" value="Glyco_hydro_20_cat"/>
</dbReference>
<dbReference type="CDD" id="cd06568">
    <property type="entry name" value="GH20_SpHex_like"/>
    <property type="match status" value="1"/>
</dbReference>
<dbReference type="GO" id="GO:0004563">
    <property type="term" value="F:beta-N-acetylhexosaminidase activity"/>
    <property type="evidence" value="ECO:0007669"/>
    <property type="project" value="UniProtKB-EC"/>
</dbReference>
<organism evidence="9 10">
    <name type="scientific">Mongoliitalea lutea</name>
    <dbReference type="NCBI Taxonomy" id="849756"/>
    <lineage>
        <taxon>Bacteria</taxon>
        <taxon>Pseudomonadati</taxon>
        <taxon>Bacteroidota</taxon>
        <taxon>Cytophagia</taxon>
        <taxon>Cytophagales</taxon>
        <taxon>Cyclobacteriaceae</taxon>
        <taxon>Mongoliitalea</taxon>
    </lineage>
</organism>
<dbReference type="PROSITE" id="PS51257">
    <property type="entry name" value="PROKAR_LIPOPROTEIN"/>
    <property type="match status" value="1"/>
</dbReference>